<keyword evidence="2" id="KW-1185">Reference proteome</keyword>
<dbReference type="SUPFAM" id="SSF52141">
    <property type="entry name" value="Uracil-DNA glycosylase-like"/>
    <property type="match status" value="1"/>
</dbReference>
<sequence length="197" mass="22440">MVEQPLVEHHPLEPFLPGNAVLLMLGSFPPQKKRWSMEFFYPNWNNDMWRIFGLVFFGDKDHFVCPGGKGFDKESISSFLKEKGVALYDTASVVRRLQDNASDKYLEVVEPTDVGLLLKQLPSCRAVVTTGQKATDVLCEQMQVTEPPVGSKSPFHYADRDMRLYRMPSSSRAYPLKLEKKAEIYRIMFSELGLISG</sequence>
<organism evidence="1 2">
    <name type="scientific">Phocaeicola faecium</name>
    <dbReference type="NCBI Taxonomy" id="2762213"/>
    <lineage>
        <taxon>Bacteria</taxon>
        <taxon>Pseudomonadati</taxon>
        <taxon>Bacteroidota</taxon>
        <taxon>Bacteroidia</taxon>
        <taxon>Bacteroidales</taxon>
        <taxon>Bacteroidaceae</taxon>
        <taxon>Phocaeicola</taxon>
    </lineage>
</organism>
<evidence type="ECO:0000313" key="1">
    <source>
        <dbReference type="EMBL" id="MBD8003415.1"/>
    </source>
</evidence>
<gene>
    <name evidence="1" type="ORF">H9626_14620</name>
</gene>
<dbReference type="EMBL" id="JACSPQ010000060">
    <property type="protein sequence ID" value="MBD8003415.1"/>
    <property type="molecule type" value="Genomic_DNA"/>
</dbReference>
<name>A0ABR8VF66_9BACT</name>
<accession>A0ABR8VF66</accession>
<comment type="caution">
    <text evidence="1">The sequence shown here is derived from an EMBL/GenBank/DDBJ whole genome shotgun (WGS) entry which is preliminary data.</text>
</comment>
<protein>
    <submittedName>
        <fullName evidence="1">Uracil-DNA glycosylase family protein</fullName>
    </submittedName>
</protein>
<dbReference type="Proteomes" id="UP000616346">
    <property type="component" value="Unassembled WGS sequence"/>
</dbReference>
<dbReference type="Gene3D" id="3.40.470.10">
    <property type="entry name" value="Uracil-DNA glycosylase-like domain"/>
    <property type="match status" value="1"/>
</dbReference>
<evidence type="ECO:0000313" key="2">
    <source>
        <dbReference type="Proteomes" id="UP000616346"/>
    </source>
</evidence>
<dbReference type="InterPro" id="IPR036895">
    <property type="entry name" value="Uracil-DNA_glycosylase-like_sf"/>
</dbReference>
<dbReference type="RefSeq" id="WP_191710953.1">
    <property type="nucleotide sequence ID" value="NZ_JACSPQ010000060.1"/>
</dbReference>
<dbReference type="CDD" id="cd10032">
    <property type="entry name" value="UDG-F6_HDG"/>
    <property type="match status" value="1"/>
</dbReference>
<reference evidence="1 2" key="1">
    <citation type="submission" date="2020-08" db="EMBL/GenBank/DDBJ databases">
        <title>A Genomic Blueprint of the Chicken Gut Microbiome.</title>
        <authorList>
            <person name="Gilroy R."/>
            <person name="Ravi A."/>
            <person name="Getino M."/>
            <person name="Pursley I."/>
            <person name="Horton D.L."/>
            <person name="Alikhan N.-F."/>
            <person name="Baker D."/>
            <person name="Gharbi K."/>
            <person name="Hall N."/>
            <person name="Watson M."/>
            <person name="Adriaenssens E.M."/>
            <person name="Foster-Nyarko E."/>
            <person name="Jarju S."/>
            <person name="Secka A."/>
            <person name="Antonio M."/>
            <person name="Oren A."/>
            <person name="Chaudhuri R."/>
            <person name="La Ragione R.M."/>
            <person name="Hildebrand F."/>
            <person name="Pallen M.J."/>
        </authorList>
    </citation>
    <scope>NUCLEOTIDE SEQUENCE [LARGE SCALE GENOMIC DNA]</scope>
    <source>
        <strain evidence="1 2">Sa1YUN3</strain>
    </source>
</reference>
<proteinExistence type="predicted"/>